<feature type="domain" description="HTH hxlR-type" evidence="4">
    <location>
        <begin position="10"/>
        <end position="110"/>
    </location>
</feature>
<dbReference type="PROSITE" id="PS51118">
    <property type="entry name" value="HTH_HXLR"/>
    <property type="match status" value="1"/>
</dbReference>
<organism evidence="5 6">
    <name type="scientific">Aerococcus kribbianus</name>
    <dbReference type="NCBI Taxonomy" id="2999064"/>
    <lineage>
        <taxon>Bacteria</taxon>
        <taxon>Bacillati</taxon>
        <taxon>Bacillota</taxon>
        <taxon>Bacilli</taxon>
        <taxon>Lactobacillales</taxon>
        <taxon>Aerococcaceae</taxon>
        <taxon>Aerococcus</taxon>
    </lineage>
</organism>
<comment type="caution">
    <text evidence="5">The sequence shown here is derived from an EMBL/GenBank/DDBJ whole genome shotgun (WGS) entry which is preliminary data.</text>
</comment>
<accession>A0A9X3FNM8</accession>
<reference evidence="5" key="1">
    <citation type="submission" date="2022-12" db="EMBL/GenBank/DDBJ databases">
        <title>Description and comparative metabolic analysis of Aerococcus sp. nov., isolated from the feces of a pig.</title>
        <authorList>
            <person name="Chang Y.-H."/>
        </authorList>
    </citation>
    <scope>NUCLEOTIDE SEQUENCE</scope>
    <source>
        <strain evidence="5">YH-aer222</strain>
    </source>
</reference>
<dbReference type="InterPro" id="IPR036390">
    <property type="entry name" value="WH_DNA-bd_sf"/>
</dbReference>
<dbReference type="GO" id="GO:0003677">
    <property type="term" value="F:DNA binding"/>
    <property type="evidence" value="ECO:0007669"/>
    <property type="project" value="UniProtKB-KW"/>
</dbReference>
<dbReference type="EMBL" id="JAPRFR010000001">
    <property type="protein sequence ID" value="MCZ0725371.1"/>
    <property type="molecule type" value="Genomic_DNA"/>
</dbReference>
<dbReference type="AlphaFoldDB" id="A0A9X3FNM8"/>
<evidence type="ECO:0000313" key="6">
    <source>
        <dbReference type="Proteomes" id="UP001146670"/>
    </source>
</evidence>
<dbReference type="Pfam" id="PF01638">
    <property type="entry name" value="HxlR"/>
    <property type="match status" value="1"/>
</dbReference>
<evidence type="ECO:0000256" key="2">
    <source>
        <dbReference type="ARBA" id="ARBA00023125"/>
    </source>
</evidence>
<evidence type="ECO:0000256" key="3">
    <source>
        <dbReference type="ARBA" id="ARBA00023163"/>
    </source>
</evidence>
<keyword evidence="3" id="KW-0804">Transcription</keyword>
<dbReference type="SUPFAM" id="SSF46785">
    <property type="entry name" value="Winged helix' DNA-binding domain"/>
    <property type="match status" value="1"/>
</dbReference>
<dbReference type="Gene3D" id="1.10.10.10">
    <property type="entry name" value="Winged helix-like DNA-binding domain superfamily/Winged helix DNA-binding domain"/>
    <property type="match status" value="1"/>
</dbReference>
<dbReference type="PANTHER" id="PTHR33204:SF37">
    <property type="entry name" value="HTH-TYPE TRANSCRIPTIONAL REGULATOR YODB"/>
    <property type="match status" value="1"/>
</dbReference>
<dbReference type="RefSeq" id="WP_268751692.1">
    <property type="nucleotide sequence ID" value="NZ_JAPRFQ010000001.1"/>
</dbReference>
<evidence type="ECO:0000259" key="4">
    <source>
        <dbReference type="PROSITE" id="PS51118"/>
    </source>
</evidence>
<evidence type="ECO:0000256" key="1">
    <source>
        <dbReference type="ARBA" id="ARBA00023015"/>
    </source>
</evidence>
<dbReference type="Proteomes" id="UP001146670">
    <property type="component" value="Unassembled WGS sequence"/>
</dbReference>
<name>A0A9X3FNM8_9LACT</name>
<sequence>MSDHTLVAMCPRFEAAFQLIGKKWNGLIIEALLERDLRFCELRDSINGISDRLLIDRLRDLIAAGVVVKTSVDADGHQLVTYQLTDKGQDLKQVFSSLHTWADQWVDPASQ</sequence>
<dbReference type="InterPro" id="IPR036388">
    <property type="entry name" value="WH-like_DNA-bd_sf"/>
</dbReference>
<protein>
    <submittedName>
        <fullName evidence="5">Helix-turn-helix domain-containing protein</fullName>
    </submittedName>
</protein>
<keyword evidence="2" id="KW-0238">DNA-binding</keyword>
<evidence type="ECO:0000313" key="5">
    <source>
        <dbReference type="EMBL" id="MCZ0725371.1"/>
    </source>
</evidence>
<dbReference type="InterPro" id="IPR002577">
    <property type="entry name" value="HTH_HxlR"/>
</dbReference>
<keyword evidence="6" id="KW-1185">Reference proteome</keyword>
<gene>
    <name evidence="5" type="ORF">OW157_02170</name>
</gene>
<proteinExistence type="predicted"/>
<dbReference type="PANTHER" id="PTHR33204">
    <property type="entry name" value="TRANSCRIPTIONAL REGULATOR, MARR FAMILY"/>
    <property type="match status" value="1"/>
</dbReference>
<keyword evidence="1" id="KW-0805">Transcription regulation</keyword>